<accession>A0AAN7PU32</accession>
<feature type="compositionally biased region" description="Basic and acidic residues" evidence="1">
    <location>
        <begin position="154"/>
        <end position="171"/>
    </location>
</feature>
<protein>
    <submittedName>
        <fullName evidence="2">Uncharacterized protein</fullName>
    </submittedName>
</protein>
<comment type="caution">
    <text evidence="2">The sequence shown here is derived from an EMBL/GenBank/DDBJ whole genome shotgun (WGS) entry which is preliminary data.</text>
</comment>
<sequence length="241" mass="27242">MQQISYTLKTSQCLTLVSYPSWFEHLPAIRFALNTARYETTGCTAAYLTFSRELCTTDDVTNDFRATIISCENLIPQITPYLKELADIWLLPEAHQDSRKKYADQKKRDSKPYNIGDQVWVSKQITSGMDHPLGVYHVSALSPVIGRQGSVGVKELRRQGRPRNETLEDHNQPASSSGRSSRLGRATVTDPPQPVATCPSLSQMTEKKEVAPARGNERIEWRMMTNTFIIRQFSLLGSLYN</sequence>
<gene>
    <name evidence="2" type="ORF">RN001_012204</name>
</gene>
<keyword evidence="3" id="KW-1185">Reference proteome</keyword>
<evidence type="ECO:0000256" key="1">
    <source>
        <dbReference type="SAM" id="MobiDB-lite"/>
    </source>
</evidence>
<evidence type="ECO:0000313" key="2">
    <source>
        <dbReference type="EMBL" id="KAK4875782.1"/>
    </source>
</evidence>
<evidence type="ECO:0000313" key="3">
    <source>
        <dbReference type="Proteomes" id="UP001353858"/>
    </source>
</evidence>
<proteinExistence type="predicted"/>
<reference evidence="3" key="1">
    <citation type="submission" date="2023-01" db="EMBL/GenBank/DDBJ databases">
        <title>Key to firefly adult light organ development and bioluminescence: homeobox transcription factors regulate luciferase expression and transportation to peroxisome.</title>
        <authorList>
            <person name="Fu X."/>
        </authorList>
    </citation>
    <scope>NUCLEOTIDE SEQUENCE [LARGE SCALE GENOMIC DNA]</scope>
</reference>
<feature type="region of interest" description="Disordered" evidence="1">
    <location>
        <begin position="151"/>
        <end position="213"/>
    </location>
</feature>
<feature type="compositionally biased region" description="Low complexity" evidence="1">
    <location>
        <begin position="175"/>
        <end position="185"/>
    </location>
</feature>
<name>A0AAN7PU32_9COLE</name>
<dbReference type="EMBL" id="JARPUR010000005">
    <property type="protein sequence ID" value="KAK4875782.1"/>
    <property type="molecule type" value="Genomic_DNA"/>
</dbReference>
<dbReference type="Proteomes" id="UP001353858">
    <property type="component" value="Unassembled WGS sequence"/>
</dbReference>
<organism evidence="2 3">
    <name type="scientific">Aquatica leii</name>
    <dbReference type="NCBI Taxonomy" id="1421715"/>
    <lineage>
        <taxon>Eukaryota</taxon>
        <taxon>Metazoa</taxon>
        <taxon>Ecdysozoa</taxon>
        <taxon>Arthropoda</taxon>
        <taxon>Hexapoda</taxon>
        <taxon>Insecta</taxon>
        <taxon>Pterygota</taxon>
        <taxon>Neoptera</taxon>
        <taxon>Endopterygota</taxon>
        <taxon>Coleoptera</taxon>
        <taxon>Polyphaga</taxon>
        <taxon>Elateriformia</taxon>
        <taxon>Elateroidea</taxon>
        <taxon>Lampyridae</taxon>
        <taxon>Luciolinae</taxon>
        <taxon>Aquatica</taxon>
    </lineage>
</organism>
<dbReference type="AlphaFoldDB" id="A0AAN7PU32"/>